<dbReference type="PROSITE" id="PS50405">
    <property type="entry name" value="GST_CTER"/>
    <property type="match status" value="1"/>
</dbReference>
<dbReference type="SFLD" id="SFLDG01205">
    <property type="entry name" value="AMPS.1"/>
    <property type="match status" value="1"/>
</dbReference>
<dbReference type="InterPro" id="IPR036282">
    <property type="entry name" value="Glutathione-S-Trfase_C_sf"/>
</dbReference>
<dbReference type="SUPFAM" id="SSF47616">
    <property type="entry name" value="GST C-terminal domain-like"/>
    <property type="match status" value="1"/>
</dbReference>
<gene>
    <name evidence="4" type="ORF">OFUS_LOCUS13540</name>
</gene>
<dbReference type="CDD" id="cd03192">
    <property type="entry name" value="GST_C_Sigma_like"/>
    <property type="match status" value="1"/>
</dbReference>
<dbReference type="CDD" id="cd03039">
    <property type="entry name" value="GST_N_Sigma_like"/>
    <property type="match status" value="1"/>
</dbReference>
<evidence type="ECO:0000256" key="2">
    <source>
        <dbReference type="ARBA" id="ARBA00022613"/>
    </source>
</evidence>
<dbReference type="InterPro" id="IPR004046">
    <property type="entry name" value="GST_C"/>
</dbReference>
<dbReference type="Proteomes" id="UP000749559">
    <property type="component" value="Unassembled WGS sequence"/>
</dbReference>
<reference evidence="4" key="1">
    <citation type="submission" date="2022-03" db="EMBL/GenBank/DDBJ databases">
        <authorList>
            <person name="Martin C."/>
        </authorList>
    </citation>
    <scope>NUCLEOTIDE SEQUENCE</scope>
</reference>
<dbReference type="SFLD" id="SFLDG00363">
    <property type="entry name" value="AMPS_(cytGST):_Alpha-__Mu-__Pi"/>
    <property type="match status" value="1"/>
</dbReference>
<keyword evidence="5" id="KW-1185">Reference proteome</keyword>
<dbReference type="PANTHER" id="PTHR11571">
    <property type="entry name" value="GLUTATHIONE S-TRANSFERASE"/>
    <property type="match status" value="1"/>
</dbReference>
<sequence>MYTAYRVELKPSGSSETYRGNDQNNMSKSYKLTYFDARGRGEFIRLIFNSKNIKFEDNRVKQPDWPALKPKTPMGHLPVLQVGNVTLSESITVARFAANEAGIAGKTILEKAQADMIVESLTELITAVFNAALSAGRPDKVPAALAAVIAKEGKTSLGNVEKCFVANNPGGSFLVGKEMTWADICIFNVMNCLSGFGQDAEKILNENSPKLLSIYKCVAENPNIANWVKTRPETPF</sequence>
<dbReference type="Gene3D" id="1.20.1050.130">
    <property type="match status" value="1"/>
</dbReference>
<dbReference type="SUPFAM" id="SSF52833">
    <property type="entry name" value="Thioredoxin-like"/>
    <property type="match status" value="1"/>
</dbReference>
<name>A0A8J1YC86_OWEFU</name>
<proteinExistence type="inferred from homology"/>
<dbReference type="EMBL" id="CAIIXF020000006">
    <property type="protein sequence ID" value="CAH1787920.1"/>
    <property type="molecule type" value="Genomic_DNA"/>
</dbReference>
<evidence type="ECO:0000313" key="4">
    <source>
        <dbReference type="EMBL" id="CAH1787920.1"/>
    </source>
</evidence>
<dbReference type="GO" id="GO:0004364">
    <property type="term" value="F:glutathione transferase activity"/>
    <property type="evidence" value="ECO:0007669"/>
    <property type="project" value="TreeGrafter"/>
</dbReference>
<dbReference type="InterPro" id="IPR050213">
    <property type="entry name" value="GST_superfamily"/>
</dbReference>
<dbReference type="InterPro" id="IPR036249">
    <property type="entry name" value="Thioredoxin-like_sf"/>
</dbReference>
<dbReference type="InterPro" id="IPR004045">
    <property type="entry name" value="Glutathione_S-Trfase_N"/>
</dbReference>
<dbReference type="OrthoDB" id="414243at2759"/>
<dbReference type="PROSITE" id="PS50404">
    <property type="entry name" value="GST_NTER"/>
    <property type="match status" value="1"/>
</dbReference>
<dbReference type="InterPro" id="IPR040079">
    <property type="entry name" value="Glutathione_S-Trfase"/>
</dbReference>
<dbReference type="PANTHER" id="PTHR11571:SF150">
    <property type="entry name" value="GLUTATHIONE S-TRANSFERASE"/>
    <property type="match status" value="1"/>
</dbReference>
<evidence type="ECO:0000313" key="5">
    <source>
        <dbReference type="Proteomes" id="UP000749559"/>
    </source>
</evidence>
<protein>
    <submittedName>
        <fullName evidence="4">Uncharacterized protein</fullName>
    </submittedName>
</protein>
<dbReference type="SFLD" id="SFLDS00019">
    <property type="entry name" value="Glutathione_Transferase_(cytos"/>
    <property type="match status" value="1"/>
</dbReference>
<dbReference type="FunFam" id="3.40.30.10:FF:000035">
    <property type="entry name" value="hematopoietic prostaglandin D synthase"/>
    <property type="match status" value="1"/>
</dbReference>
<dbReference type="AlphaFoldDB" id="A0A8J1YC86"/>
<dbReference type="Pfam" id="PF14497">
    <property type="entry name" value="GST_C_3"/>
    <property type="match status" value="1"/>
</dbReference>
<organism evidence="4 5">
    <name type="scientific">Owenia fusiformis</name>
    <name type="common">Polychaete worm</name>
    <dbReference type="NCBI Taxonomy" id="6347"/>
    <lineage>
        <taxon>Eukaryota</taxon>
        <taxon>Metazoa</taxon>
        <taxon>Spiralia</taxon>
        <taxon>Lophotrochozoa</taxon>
        <taxon>Annelida</taxon>
        <taxon>Polychaeta</taxon>
        <taxon>Sedentaria</taxon>
        <taxon>Canalipalpata</taxon>
        <taxon>Sabellida</taxon>
        <taxon>Oweniida</taxon>
        <taxon>Oweniidae</taxon>
        <taxon>Owenia</taxon>
    </lineage>
</organism>
<evidence type="ECO:0000256" key="3">
    <source>
        <dbReference type="ARBA" id="ARBA00049616"/>
    </source>
</evidence>
<comment type="function">
    <text evidence="3">S-crystallins are structural components of squids and octopi eye lens. Contains relatively little if any GST activity.</text>
</comment>
<comment type="caution">
    <text evidence="4">The sequence shown here is derived from an EMBL/GenBank/DDBJ whole genome shotgun (WGS) entry which is preliminary data.</text>
</comment>
<evidence type="ECO:0000256" key="1">
    <source>
        <dbReference type="ARBA" id="ARBA00007409"/>
    </source>
</evidence>
<dbReference type="GO" id="GO:0005212">
    <property type="term" value="F:structural constituent of eye lens"/>
    <property type="evidence" value="ECO:0007669"/>
    <property type="project" value="UniProtKB-KW"/>
</dbReference>
<dbReference type="Pfam" id="PF02798">
    <property type="entry name" value="GST_N"/>
    <property type="match status" value="1"/>
</dbReference>
<accession>A0A8J1YC86</accession>
<dbReference type="InterPro" id="IPR010987">
    <property type="entry name" value="Glutathione-S-Trfase_C-like"/>
</dbReference>
<comment type="similarity">
    <text evidence="1">Belongs to the GST superfamily.</text>
</comment>
<keyword evidence="2" id="KW-0273">Eye lens protein</keyword>
<dbReference type="GO" id="GO:0006749">
    <property type="term" value="P:glutathione metabolic process"/>
    <property type="evidence" value="ECO:0007669"/>
    <property type="project" value="TreeGrafter"/>
</dbReference>